<dbReference type="PANTHER" id="PTHR21075">
    <property type="entry name" value="ANAEROBIC RIBONUCLEOSIDE-TRIPHOSPHATE REDUCTASE"/>
    <property type="match status" value="1"/>
</dbReference>
<gene>
    <name evidence="1" type="ORF">B5F75_05840</name>
</gene>
<dbReference type="GO" id="GO:0006260">
    <property type="term" value="P:DNA replication"/>
    <property type="evidence" value="ECO:0007669"/>
    <property type="project" value="InterPro"/>
</dbReference>
<proteinExistence type="predicted"/>
<dbReference type="RefSeq" id="WP_087288920.1">
    <property type="nucleotide sequence ID" value="NZ_NFJD01000004.1"/>
</dbReference>
<accession>A0A1Y4DL43</accession>
<dbReference type="InterPro" id="IPR012833">
    <property type="entry name" value="NrdD"/>
</dbReference>
<dbReference type="Proteomes" id="UP000196368">
    <property type="component" value="Unassembled WGS sequence"/>
</dbReference>
<dbReference type="GO" id="GO:0031250">
    <property type="term" value="C:anaerobic ribonucleoside-triphosphate reductase complex"/>
    <property type="evidence" value="ECO:0007669"/>
    <property type="project" value="TreeGrafter"/>
</dbReference>
<dbReference type="GO" id="GO:0008998">
    <property type="term" value="F:ribonucleoside-triphosphate reductase (thioredoxin) activity"/>
    <property type="evidence" value="ECO:0007669"/>
    <property type="project" value="InterPro"/>
</dbReference>
<keyword evidence="2" id="KW-1185">Reference proteome</keyword>
<dbReference type="OrthoDB" id="9808075at2"/>
<reference evidence="2" key="1">
    <citation type="submission" date="2017-04" db="EMBL/GenBank/DDBJ databases">
        <title>Function of individual gut microbiota members based on whole genome sequencing of pure cultures obtained from chicken caecum.</title>
        <authorList>
            <person name="Medvecky M."/>
            <person name="Cejkova D."/>
            <person name="Polansky O."/>
            <person name="Karasova D."/>
            <person name="Kubasova T."/>
            <person name="Cizek A."/>
            <person name="Rychlik I."/>
        </authorList>
    </citation>
    <scope>NUCLEOTIDE SEQUENCE [LARGE SCALE GENOMIC DNA]</scope>
    <source>
        <strain evidence="2">An273</strain>
    </source>
</reference>
<name>A0A1Y4DL43_9BACT</name>
<organism evidence="1 2">
    <name type="scientific">Candidatus Avelusimicrobium gallicola</name>
    <dbReference type="NCBI Taxonomy" id="2562704"/>
    <lineage>
        <taxon>Bacteria</taxon>
        <taxon>Pseudomonadati</taxon>
        <taxon>Elusimicrobiota</taxon>
        <taxon>Elusimicrobia</taxon>
        <taxon>Elusimicrobiales</taxon>
        <taxon>Elusimicrobiaceae</taxon>
        <taxon>Candidatus Avelusimicrobium</taxon>
    </lineage>
</organism>
<comment type="caution">
    <text evidence="1">The sequence shown here is derived from an EMBL/GenBank/DDBJ whole genome shotgun (WGS) entry which is preliminary data.</text>
</comment>
<sequence>MTAQEKKIVENKISELKKEMNEVHGSKCEVYSRVVGYLRPVQNWNKGKKEEFAMRKTMHIGCGCDCNSDK</sequence>
<dbReference type="AlphaFoldDB" id="A0A1Y4DL43"/>
<dbReference type="GO" id="GO:0004748">
    <property type="term" value="F:ribonucleoside-diphosphate reductase activity, thioredoxin disulfide as acceptor"/>
    <property type="evidence" value="ECO:0007669"/>
    <property type="project" value="TreeGrafter"/>
</dbReference>
<dbReference type="EMBL" id="NFJD01000004">
    <property type="protein sequence ID" value="OUO56141.1"/>
    <property type="molecule type" value="Genomic_DNA"/>
</dbReference>
<protein>
    <submittedName>
        <fullName evidence="1">Uncharacterized protein</fullName>
    </submittedName>
</protein>
<evidence type="ECO:0000313" key="1">
    <source>
        <dbReference type="EMBL" id="OUO56141.1"/>
    </source>
</evidence>
<evidence type="ECO:0000313" key="2">
    <source>
        <dbReference type="Proteomes" id="UP000196368"/>
    </source>
</evidence>
<dbReference type="PANTHER" id="PTHR21075:SF0">
    <property type="entry name" value="ANAEROBIC RIBONUCLEOSIDE-TRIPHOSPHATE REDUCTASE"/>
    <property type="match status" value="1"/>
</dbReference>
<dbReference type="GO" id="GO:0009265">
    <property type="term" value="P:2'-deoxyribonucleotide biosynthetic process"/>
    <property type="evidence" value="ECO:0007669"/>
    <property type="project" value="TreeGrafter"/>
</dbReference>
<dbReference type="Pfam" id="PF13597">
    <property type="entry name" value="NRDD"/>
    <property type="match status" value="1"/>
</dbReference>